<protein>
    <submittedName>
        <fullName evidence="2">C3a anaphylatoxin chemotactic receptor-like</fullName>
    </submittedName>
</protein>
<organism evidence="1 2">
    <name type="scientific">Danio rerio</name>
    <name type="common">Zebrafish</name>
    <name type="synonym">Brachydanio rerio</name>
    <dbReference type="NCBI Taxonomy" id="7955"/>
    <lineage>
        <taxon>Eukaryota</taxon>
        <taxon>Metazoa</taxon>
        <taxon>Chordata</taxon>
        <taxon>Craniata</taxon>
        <taxon>Vertebrata</taxon>
        <taxon>Euteleostomi</taxon>
        <taxon>Actinopterygii</taxon>
        <taxon>Neopterygii</taxon>
        <taxon>Teleostei</taxon>
        <taxon>Ostariophysi</taxon>
        <taxon>Cypriniformes</taxon>
        <taxon>Danionidae</taxon>
        <taxon>Danioninae</taxon>
        <taxon>Danio</taxon>
    </lineage>
</organism>
<evidence type="ECO:0000313" key="2">
    <source>
        <dbReference type="RefSeq" id="XP_073780062.1"/>
    </source>
</evidence>
<dbReference type="Proteomes" id="UP000000437">
    <property type="component" value="Chromosome 15"/>
</dbReference>
<dbReference type="RefSeq" id="XP_073780062.1">
    <property type="nucleotide sequence ID" value="XM_073923961.1"/>
</dbReference>
<accession>A0AC58HDI8</accession>
<sequence>MDQDQHSTLSTALTSQNMGNVSIGPENGTEEDSTGIRFIIFLASIFFATFVMGLIGNGLVIFLTACKMKTTVNSIWFLNLAIADIIFLISTIIGFTISLEELQSDFMIHFFSITASLNQFASVLFLVVISLDRCLCTWMTVWAQNNRTLRKARIICLIVWVSSIGYILPFFEVFEVTDTFLSPYQFILLFLIPFLIIASSYIAIGVKIKRLKKRKQFRSYRLIITVILTFFICSFPQYVWYFIILTENNDKLSDSDSIWMLFIFSMYLIYLNSSLNPFLYVFMCNDYKKKLKQSLVLVLETAFAEDHLDIKEMRQTQNDKQAKQTTLELLEM</sequence>
<evidence type="ECO:0000313" key="1">
    <source>
        <dbReference type="Proteomes" id="UP000000437"/>
    </source>
</evidence>
<keyword evidence="1" id="KW-1185">Reference proteome</keyword>
<reference evidence="2" key="1">
    <citation type="submission" date="2025-08" db="UniProtKB">
        <authorList>
            <consortium name="RefSeq"/>
        </authorList>
    </citation>
    <scope>IDENTIFICATION</scope>
    <source>
        <strain evidence="2">Tuebingen</strain>
        <tissue evidence="2">Fibroblasts and whole tissue</tissue>
    </source>
</reference>
<name>A0AC58HDI8_DANRE</name>
<proteinExistence type="predicted"/>
<gene>
    <name evidence="2" type="primary">LOC137487694</name>
</gene>